<accession>A0A2P2PRP7</accession>
<name>A0A2P2PRP7_RHIMU</name>
<sequence>MLLEQILWIIVCIS</sequence>
<protein>
    <submittedName>
        <fullName evidence="1">Uncharacterized protein</fullName>
    </submittedName>
</protein>
<dbReference type="EMBL" id="GGEC01076933">
    <property type="protein sequence ID" value="MBX57417.1"/>
    <property type="molecule type" value="Transcribed_RNA"/>
</dbReference>
<proteinExistence type="predicted"/>
<evidence type="ECO:0000313" key="1">
    <source>
        <dbReference type="EMBL" id="MBX57417.1"/>
    </source>
</evidence>
<organism evidence="1">
    <name type="scientific">Rhizophora mucronata</name>
    <name type="common">Asiatic mangrove</name>
    <dbReference type="NCBI Taxonomy" id="61149"/>
    <lineage>
        <taxon>Eukaryota</taxon>
        <taxon>Viridiplantae</taxon>
        <taxon>Streptophyta</taxon>
        <taxon>Embryophyta</taxon>
        <taxon>Tracheophyta</taxon>
        <taxon>Spermatophyta</taxon>
        <taxon>Magnoliopsida</taxon>
        <taxon>eudicotyledons</taxon>
        <taxon>Gunneridae</taxon>
        <taxon>Pentapetalae</taxon>
        <taxon>rosids</taxon>
        <taxon>fabids</taxon>
        <taxon>Malpighiales</taxon>
        <taxon>Rhizophoraceae</taxon>
        <taxon>Rhizophora</taxon>
    </lineage>
</organism>
<reference evidence="1" key="1">
    <citation type="submission" date="2018-02" db="EMBL/GenBank/DDBJ databases">
        <title>Rhizophora mucronata_Transcriptome.</title>
        <authorList>
            <person name="Meera S.P."/>
            <person name="Sreeshan A."/>
            <person name="Augustine A."/>
        </authorList>
    </citation>
    <scope>NUCLEOTIDE SEQUENCE</scope>
    <source>
        <tissue evidence="1">Leaf</tissue>
    </source>
</reference>